<organism evidence="2 3">
    <name type="scientific">Gigaspora margarita</name>
    <dbReference type="NCBI Taxonomy" id="4874"/>
    <lineage>
        <taxon>Eukaryota</taxon>
        <taxon>Fungi</taxon>
        <taxon>Fungi incertae sedis</taxon>
        <taxon>Mucoromycota</taxon>
        <taxon>Glomeromycotina</taxon>
        <taxon>Glomeromycetes</taxon>
        <taxon>Diversisporales</taxon>
        <taxon>Gigasporaceae</taxon>
        <taxon>Gigaspora</taxon>
    </lineage>
</organism>
<proteinExistence type="predicted"/>
<gene>
    <name evidence="2" type="ORF">F8M41_015516</name>
</gene>
<dbReference type="EMBL" id="WTPW01003255">
    <property type="protein sequence ID" value="KAF0349028.1"/>
    <property type="molecule type" value="Genomic_DNA"/>
</dbReference>
<comment type="caution">
    <text evidence="2">The sequence shown here is derived from an EMBL/GenBank/DDBJ whole genome shotgun (WGS) entry which is preliminary data.</text>
</comment>
<evidence type="ECO:0000313" key="3">
    <source>
        <dbReference type="Proteomes" id="UP000439903"/>
    </source>
</evidence>
<evidence type="ECO:0000313" key="2">
    <source>
        <dbReference type="EMBL" id="KAF0349028.1"/>
    </source>
</evidence>
<keyword evidence="3" id="KW-1185">Reference proteome</keyword>
<keyword evidence="1" id="KW-0175">Coiled coil</keyword>
<evidence type="ECO:0000256" key="1">
    <source>
        <dbReference type="SAM" id="Coils"/>
    </source>
</evidence>
<dbReference type="AlphaFoldDB" id="A0A8H3WVI0"/>
<protein>
    <submittedName>
        <fullName evidence="2">Uncharacterized protein</fullName>
    </submittedName>
</protein>
<accession>A0A8H3WVI0</accession>
<feature type="coiled-coil region" evidence="1">
    <location>
        <begin position="6"/>
        <end position="68"/>
    </location>
</feature>
<sequence>MLIDEIEHKNTRIEELREENVMLVNEVQNKSASIEVLTGEIQKKDARIEELENENVILTNGIEELKAKDSINPMFMDNESITFDMDLVVRRL</sequence>
<reference evidence="2 3" key="1">
    <citation type="journal article" date="2019" name="Environ. Microbiol.">
        <title>At the nexus of three kingdoms: the genome of the mycorrhizal fungus Gigaspora margarita provides insights into plant, endobacterial and fungal interactions.</title>
        <authorList>
            <person name="Venice F."/>
            <person name="Ghignone S."/>
            <person name="Salvioli di Fossalunga A."/>
            <person name="Amselem J."/>
            <person name="Novero M."/>
            <person name="Xianan X."/>
            <person name="Sedzielewska Toro K."/>
            <person name="Morin E."/>
            <person name="Lipzen A."/>
            <person name="Grigoriev I.V."/>
            <person name="Henrissat B."/>
            <person name="Martin F.M."/>
            <person name="Bonfante P."/>
        </authorList>
    </citation>
    <scope>NUCLEOTIDE SEQUENCE [LARGE SCALE GENOMIC DNA]</scope>
    <source>
        <strain evidence="2 3">BEG34</strain>
    </source>
</reference>
<name>A0A8H3WVI0_GIGMA</name>
<dbReference type="Proteomes" id="UP000439903">
    <property type="component" value="Unassembled WGS sequence"/>
</dbReference>